<proteinExistence type="predicted"/>
<dbReference type="STRING" id="318586.Pden_3219"/>
<keyword evidence="3" id="KW-0574">Periplasm</keyword>
<dbReference type="GO" id="GO:0055085">
    <property type="term" value="P:transmembrane transport"/>
    <property type="evidence" value="ECO:0007669"/>
    <property type="project" value="InterPro"/>
</dbReference>
<comment type="subcellular location">
    <subcellularLocation>
        <location evidence="1">Periplasm</location>
    </subcellularLocation>
</comment>
<dbReference type="EMBL" id="CP000490">
    <property type="protein sequence ID" value="ABL71300.1"/>
    <property type="molecule type" value="Genomic_DNA"/>
</dbReference>
<dbReference type="Gene3D" id="3.40.190.170">
    <property type="entry name" value="Bacterial extracellular solute-binding protein, family 7"/>
    <property type="match status" value="1"/>
</dbReference>
<name>A1B706_PARDP</name>
<keyword evidence="2 4" id="KW-0732">Signal</keyword>
<dbReference type="CDD" id="cd13601">
    <property type="entry name" value="PBP2_TRAP_DctP1_3_4_like"/>
    <property type="match status" value="1"/>
</dbReference>
<dbReference type="GeneID" id="93452891"/>
<evidence type="ECO:0000256" key="4">
    <source>
        <dbReference type="SAM" id="SignalP"/>
    </source>
</evidence>
<evidence type="ECO:0000313" key="6">
    <source>
        <dbReference type="Proteomes" id="UP000000361"/>
    </source>
</evidence>
<dbReference type="PANTHER" id="PTHR33376:SF15">
    <property type="entry name" value="BLL6794 PROTEIN"/>
    <property type="match status" value="1"/>
</dbReference>
<evidence type="ECO:0000256" key="1">
    <source>
        <dbReference type="ARBA" id="ARBA00004418"/>
    </source>
</evidence>
<gene>
    <name evidence="5" type="ordered locus">Pden_3219</name>
</gene>
<dbReference type="Proteomes" id="UP000000361">
    <property type="component" value="Chromosome 2"/>
</dbReference>
<evidence type="ECO:0000256" key="3">
    <source>
        <dbReference type="ARBA" id="ARBA00022764"/>
    </source>
</evidence>
<keyword evidence="6" id="KW-1185">Reference proteome</keyword>
<dbReference type="PANTHER" id="PTHR33376">
    <property type="match status" value="1"/>
</dbReference>
<feature type="chain" id="PRO_5002632627" evidence="4">
    <location>
        <begin position="21"/>
        <end position="333"/>
    </location>
</feature>
<organism evidence="5 6">
    <name type="scientific">Paracoccus denitrificans (strain Pd 1222)</name>
    <dbReference type="NCBI Taxonomy" id="318586"/>
    <lineage>
        <taxon>Bacteria</taxon>
        <taxon>Pseudomonadati</taxon>
        <taxon>Pseudomonadota</taxon>
        <taxon>Alphaproteobacteria</taxon>
        <taxon>Rhodobacterales</taxon>
        <taxon>Paracoccaceae</taxon>
        <taxon>Paracoccus</taxon>
    </lineage>
</organism>
<dbReference type="GO" id="GO:0042597">
    <property type="term" value="C:periplasmic space"/>
    <property type="evidence" value="ECO:0007669"/>
    <property type="project" value="UniProtKB-SubCell"/>
</dbReference>
<protein>
    <submittedName>
        <fullName evidence="5">TRAP dicarboxylate transporter-DctP subunit</fullName>
    </submittedName>
</protein>
<dbReference type="EnsemblBacteria" id="ABL71300">
    <property type="protein sequence ID" value="ABL71300"/>
    <property type="gene ID" value="Pden_3219"/>
</dbReference>
<evidence type="ECO:0000256" key="2">
    <source>
        <dbReference type="ARBA" id="ARBA00022729"/>
    </source>
</evidence>
<dbReference type="OrthoDB" id="7822595at2"/>
<dbReference type="AlphaFoldDB" id="A1B706"/>
<dbReference type="KEGG" id="pde:Pden_3219"/>
<accession>A1B706</accession>
<reference evidence="6" key="1">
    <citation type="submission" date="2006-12" db="EMBL/GenBank/DDBJ databases">
        <title>Complete sequence of chromosome 2 of Paracoccus denitrificans PD1222.</title>
        <authorList>
            <person name="Copeland A."/>
            <person name="Lucas S."/>
            <person name="Lapidus A."/>
            <person name="Barry K."/>
            <person name="Detter J.C."/>
            <person name="Glavina del Rio T."/>
            <person name="Hammon N."/>
            <person name="Israni S."/>
            <person name="Dalin E."/>
            <person name="Tice H."/>
            <person name="Pitluck S."/>
            <person name="Munk A.C."/>
            <person name="Brettin T."/>
            <person name="Bruce D."/>
            <person name="Han C."/>
            <person name="Tapia R."/>
            <person name="Gilna P."/>
            <person name="Schmutz J."/>
            <person name="Larimer F."/>
            <person name="Land M."/>
            <person name="Hauser L."/>
            <person name="Kyrpides N."/>
            <person name="Lykidis A."/>
            <person name="Spiro S."/>
            <person name="Richardson D.J."/>
            <person name="Moir J.W.B."/>
            <person name="Ferguson S.J."/>
            <person name="van Spanning R.J.M."/>
            <person name="Richardson P."/>
        </authorList>
    </citation>
    <scope>NUCLEOTIDE SEQUENCE [LARGE SCALE GENOMIC DNA]</scope>
    <source>
        <strain evidence="6">Pd 1222</strain>
    </source>
</reference>
<sequence length="333" mass="35509">MKTVAAVVATLLGTASFAHAETLVFAHGFQPAHVVFAHGVEPWMECVAQKGEGRVTFTHFPGGQISTHPAAIDSLNSGVAQVSAVILSYVSEKMPLNGVTLLPDMGNSSVEMVTAYRKALDEGGPLLEEYHQNQLQPILVNLLPPYQFLSGVGVVDTVEKFRNLKASIGGGSQLMMAESMGTSPVYITAADMYVAMQRKTVDGTFLTLASAKPYSLTEVMNAVSANGSFGSGASVISMDKATYDGLAPESRELLDDCGREAEMALARHGDAENERLKTELAAMGIEVYEFSPETLTEISALMADVADHYVARIEQLGRPGSEALQSYRAALGR</sequence>
<dbReference type="NCBIfam" id="NF037995">
    <property type="entry name" value="TRAP_S1"/>
    <property type="match status" value="1"/>
</dbReference>
<feature type="signal peptide" evidence="4">
    <location>
        <begin position="1"/>
        <end position="20"/>
    </location>
</feature>
<dbReference type="InterPro" id="IPR018389">
    <property type="entry name" value="DctP_fam"/>
</dbReference>
<dbReference type="HOGENOM" id="CLU_036176_2_2_5"/>
<dbReference type="Pfam" id="PF03480">
    <property type="entry name" value="DctP"/>
    <property type="match status" value="1"/>
</dbReference>
<dbReference type="RefSeq" id="WP_011749485.1">
    <property type="nucleotide sequence ID" value="NC_008687.1"/>
</dbReference>
<dbReference type="InterPro" id="IPR038404">
    <property type="entry name" value="TRAP_DctP_sf"/>
</dbReference>
<dbReference type="eggNOG" id="COG1638">
    <property type="taxonomic scope" value="Bacteria"/>
</dbReference>
<evidence type="ECO:0000313" key="5">
    <source>
        <dbReference type="EMBL" id="ABL71300.1"/>
    </source>
</evidence>